<protein>
    <submittedName>
        <fullName evidence="1">125_t:CDS:1</fullName>
    </submittedName>
</protein>
<keyword evidence="2" id="KW-1185">Reference proteome</keyword>
<evidence type="ECO:0000313" key="1">
    <source>
        <dbReference type="EMBL" id="CAG8833744.1"/>
    </source>
</evidence>
<name>A0ABN7WJL8_GIGMA</name>
<comment type="caution">
    <text evidence="1">The sequence shown here is derived from an EMBL/GenBank/DDBJ whole genome shotgun (WGS) entry which is preliminary data.</text>
</comment>
<sequence length="68" mass="7594">MLFEQIENLKQLGKEKYMYTTIPEPSMSVFSPNSSISVSLSNVPINNSEFSTSIPLSNVFTTISEPFT</sequence>
<feature type="non-terminal residue" evidence="1">
    <location>
        <position position="68"/>
    </location>
</feature>
<organism evidence="1 2">
    <name type="scientific">Gigaspora margarita</name>
    <dbReference type="NCBI Taxonomy" id="4874"/>
    <lineage>
        <taxon>Eukaryota</taxon>
        <taxon>Fungi</taxon>
        <taxon>Fungi incertae sedis</taxon>
        <taxon>Mucoromycota</taxon>
        <taxon>Glomeromycotina</taxon>
        <taxon>Glomeromycetes</taxon>
        <taxon>Diversisporales</taxon>
        <taxon>Gigasporaceae</taxon>
        <taxon>Gigaspora</taxon>
    </lineage>
</organism>
<proteinExistence type="predicted"/>
<dbReference type="Proteomes" id="UP000789901">
    <property type="component" value="Unassembled WGS sequence"/>
</dbReference>
<gene>
    <name evidence="1" type="ORF">GMARGA_LOCUS31706</name>
</gene>
<accession>A0ABN7WJL8</accession>
<reference evidence="1 2" key="1">
    <citation type="submission" date="2021-06" db="EMBL/GenBank/DDBJ databases">
        <authorList>
            <person name="Kallberg Y."/>
            <person name="Tangrot J."/>
            <person name="Rosling A."/>
        </authorList>
    </citation>
    <scope>NUCLEOTIDE SEQUENCE [LARGE SCALE GENOMIC DNA]</scope>
    <source>
        <strain evidence="1 2">120-4 pot B 10/14</strain>
    </source>
</reference>
<dbReference type="EMBL" id="CAJVQB010047998">
    <property type="protein sequence ID" value="CAG8833744.1"/>
    <property type="molecule type" value="Genomic_DNA"/>
</dbReference>
<evidence type="ECO:0000313" key="2">
    <source>
        <dbReference type="Proteomes" id="UP000789901"/>
    </source>
</evidence>